<dbReference type="Proteomes" id="UP000653644">
    <property type="component" value="Unassembled WGS sequence"/>
</dbReference>
<protein>
    <submittedName>
        <fullName evidence="2">Uncharacterized protein</fullName>
    </submittedName>
</protein>
<reference evidence="3" key="1">
    <citation type="journal article" date="2019" name="Int. J. Syst. Evol. Microbiol.">
        <title>The Global Catalogue of Microorganisms (GCM) 10K type strain sequencing project: providing services to taxonomists for standard genome sequencing and annotation.</title>
        <authorList>
            <consortium name="The Broad Institute Genomics Platform"/>
            <consortium name="The Broad Institute Genome Sequencing Center for Infectious Disease"/>
            <person name="Wu L."/>
            <person name="Ma J."/>
        </authorList>
    </citation>
    <scope>NUCLEOTIDE SEQUENCE [LARGE SCALE GENOMIC DNA]</scope>
    <source>
        <strain evidence="3">JCM 4733</strain>
    </source>
</reference>
<dbReference type="EMBL" id="BMVN01000132">
    <property type="protein sequence ID" value="GHA78049.1"/>
    <property type="molecule type" value="Genomic_DNA"/>
</dbReference>
<evidence type="ECO:0000313" key="3">
    <source>
        <dbReference type="Proteomes" id="UP000653644"/>
    </source>
</evidence>
<sequence>MGSPADSRTRNGTGASGPVRKALGQQLITDLEKLSADARRSVCGMSPGTLSRSPPQRSPGTSLATSSAR</sequence>
<evidence type="ECO:0000313" key="2">
    <source>
        <dbReference type="EMBL" id="GHA78049.1"/>
    </source>
</evidence>
<feature type="compositionally biased region" description="Polar residues" evidence="1">
    <location>
        <begin position="48"/>
        <end position="69"/>
    </location>
</feature>
<feature type="region of interest" description="Disordered" evidence="1">
    <location>
        <begin position="39"/>
        <end position="69"/>
    </location>
</feature>
<feature type="region of interest" description="Disordered" evidence="1">
    <location>
        <begin position="1"/>
        <end position="26"/>
    </location>
</feature>
<name>A0ABQ3DC56_9ACTN</name>
<evidence type="ECO:0000256" key="1">
    <source>
        <dbReference type="SAM" id="MobiDB-lite"/>
    </source>
</evidence>
<comment type="caution">
    <text evidence="2">The sequence shown here is derived from an EMBL/GenBank/DDBJ whole genome shotgun (WGS) entry which is preliminary data.</text>
</comment>
<proteinExistence type="predicted"/>
<organism evidence="2 3">
    <name type="scientific">Streptomyces canarius</name>
    <dbReference type="NCBI Taxonomy" id="285453"/>
    <lineage>
        <taxon>Bacteria</taxon>
        <taxon>Bacillati</taxon>
        <taxon>Actinomycetota</taxon>
        <taxon>Actinomycetes</taxon>
        <taxon>Kitasatosporales</taxon>
        <taxon>Streptomycetaceae</taxon>
        <taxon>Streptomyces</taxon>
    </lineage>
</organism>
<keyword evidence="3" id="KW-1185">Reference proteome</keyword>
<accession>A0ABQ3DC56</accession>
<gene>
    <name evidence="2" type="ORF">GCM10010345_94380</name>
</gene>